<sequence length="390" mass="44348">MSPIYIQTVKDESTRTTKEDQNPSNYTFRSFLIHKVISAILHTSGILAYILYLLYLFRFNDLTKNPGQVYESLSFVYVIMFIILQYRLVWLRSDQIKSVMELSFNFNMQRAPYTKMNVFCGKCGLIVVLLFGLRWIFSDVTGEIYTIKTFADEMLLTSLDAVFYTHPQNLTFAGSNIGEKMIYCSYTISLYHGVALMETTHGIIIVATFAIWEIVSLTGERVASLTNTKEKVRAILQMKEAIKTVNEMGSNIILLLFIDLLGQVAYESGRIQKISWFESTLLISKSIAYVIPFLFAAEANYRVVALIKRVKISHLLKSNENSIFDDWKEINISELQLIDITMNNFDGDEGLRGGKFFTITYSFLGSAVTICLTLALIMIQFVAAPNTATN</sequence>
<keyword evidence="1" id="KW-0812">Transmembrane</keyword>
<feature type="transmembrane region" description="Helical" evidence="1">
    <location>
        <begin position="69"/>
        <end position="90"/>
    </location>
</feature>
<protein>
    <submittedName>
        <fullName evidence="2">Uncharacterized protein</fullName>
    </submittedName>
</protein>
<keyword evidence="1" id="KW-0472">Membrane</keyword>
<feature type="transmembrane region" description="Helical" evidence="1">
    <location>
        <begin position="118"/>
        <end position="137"/>
    </location>
</feature>
<feature type="transmembrane region" description="Helical" evidence="1">
    <location>
        <begin position="248"/>
        <end position="266"/>
    </location>
</feature>
<dbReference type="EMBL" id="LNIX01000019">
    <property type="protein sequence ID" value="OXA44616.1"/>
    <property type="molecule type" value="Genomic_DNA"/>
</dbReference>
<comment type="caution">
    <text evidence="2">The sequence shown here is derived from an EMBL/GenBank/DDBJ whole genome shotgun (WGS) entry which is preliminary data.</text>
</comment>
<keyword evidence="3" id="KW-1185">Reference proteome</keyword>
<feature type="transmembrane region" description="Helical" evidence="1">
    <location>
        <begin position="361"/>
        <end position="383"/>
    </location>
</feature>
<accession>A0A226DK96</accession>
<dbReference type="AlphaFoldDB" id="A0A226DK96"/>
<feature type="transmembrane region" description="Helical" evidence="1">
    <location>
        <begin position="36"/>
        <end position="57"/>
    </location>
</feature>
<proteinExistence type="predicted"/>
<dbReference type="Proteomes" id="UP000198287">
    <property type="component" value="Unassembled WGS sequence"/>
</dbReference>
<organism evidence="2 3">
    <name type="scientific">Folsomia candida</name>
    <name type="common">Springtail</name>
    <dbReference type="NCBI Taxonomy" id="158441"/>
    <lineage>
        <taxon>Eukaryota</taxon>
        <taxon>Metazoa</taxon>
        <taxon>Ecdysozoa</taxon>
        <taxon>Arthropoda</taxon>
        <taxon>Hexapoda</taxon>
        <taxon>Collembola</taxon>
        <taxon>Entomobryomorpha</taxon>
        <taxon>Isotomoidea</taxon>
        <taxon>Isotomidae</taxon>
        <taxon>Proisotominae</taxon>
        <taxon>Folsomia</taxon>
    </lineage>
</organism>
<name>A0A226DK96_FOLCA</name>
<keyword evidence="1" id="KW-1133">Transmembrane helix</keyword>
<feature type="transmembrane region" description="Helical" evidence="1">
    <location>
        <begin position="286"/>
        <end position="307"/>
    </location>
</feature>
<feature type="transmembrane region" description="Helical" evidence="1">
    <location>
        <begin position="190"/>
        <end position="212"/>
    </location>
</feature>
<reference evidence="2 3" key="1">
    <citation type="submission" date="2015-12" db="EMBL/GenBank/DDBJ databases">
        <title>The genome of Folsomia candida.</title>
        <authorList>
            <person name="Faddeeva A."/>
            <person name="Derks M.F."/>
            <person name="Anvar Y."/>
            <person name="Smit S."/>
            <person name="Van Straalen N."/>
            <person name="Roelofs D."/>
        </authorList>
    </citation>
    <scope>NUCLEOTIDE SEQUENCE [LARGE SCALE GENOMIC DNA]</scope>
    <source>
        <strain evidence="2 3">VU population</strain>
        <tissue evidence="2">Whole body</tissue>
    </source>
</reference>
<evidence type="ECO:0000313" key="2">
    <source>
        <dbReference type="EMBL" id="OXA44616.1"/>
    </source>
</evidence>
<gene>
    <name evidence="2" type="ORF">Fcan01_20449</name>
</gene>
<evidence type="ECO:0000256" key="1">
    <source>
        <dbReference type="SAM" id="Phobius"/>
    </source>
</evidence>
<evidence type="ECO:0000313" key="3">
    <source>
        <dbReference type="Proteomes" id="UP000198287"/>
    </source>
</evidence>